<dbReference type="AlphaFoldDB" id="A0AAP0PV28"/>
<dbReference type="SUPFAM" id="SSF102405">
    <property type="entry name" value="MCP/YpsA-like"/>
    <property type="match status" value="1"/>
</dbReference>
<dbReference type="Gene3D" id="3.40.50.450">
    <property type="match status" value="1"/>
</dbReference>
<protein>
    <submittedName>
        <fullName evidence="1">Uncharacterized protein</fullName>
    </submittedName>
</protein>
<accession>A0AAP0PV28</accession>
<dbReference type="EMBL" id="JBBNAG010000002">
    <property type="protein sequence ID" value="KAK9157493.1"/>
    <property type="molecule type" value="Genomic_DNA"/>
</dbReference>
<name>A0AAP0PV28_9MAGN</name>
<gene>
    <name evidence="1" type="ORF">Scep_004067</name>
</gene>
<organism evidence="1 2">
    <name type="scientific">Stephania cephalantha</name>
    <dbReference type="NCBI Taxonomy" id="152367"/>
    <lineage>
        <taxon>Eukaryota</taxon>
        <taxon>Viridiplantae</taxon>
        <taxon>Streptophyta</taxon>
        <taxon>Embryophyta</taxon>
        <taxon>Tracheophyta</taxon>
        <taxon>Spermatophyta</taxon>
        <taxon>Magnoliopsida</taxon>
        <taxon>Ranunculales</taxon>
        <taxon>Menispermaceae</taxon>
        <taxon>Menispermoideae</taxon>
        <taxon>Cissampelideae</taxon>
        <taxon>Stephania</taxon>
    </lineage>
</organism>
<evidence type="ECO:0000313" key="1">
    <source>
        <dbReference type="EMBL" id="KAK9157493.1"/>
    </source>
</evidence>
<proteinExistence type="predicted"/>
<reference evidence="1 2" key="1">
    <citation type="submission" date="2024-01" db="EMBL/GenBank/DDBJ databases">
        <title>Genome assemblies of Stephania.</title>
        <authorList>
            <person name="Yang L."/>
        </authorList>
    </citation>
    <scope>NUCLEOTIDE SEQUENCE [LARGE SCALE GENOMIC DNA]</scope>
    <source>
        <strain evidence="1">JXDWG</strain>
        <tissue evidence="1">Leaf</tissue>
    </source>
</reference>
<sequence length="127" mass="14443">MDQIYGGGSVGLMGLVSKSVYDGGCNVLGVRIEKKRRDLSDRVSGTPSEVRRRRLGIVDEALRRSGGPSLKSKEEIRRFENAFWSVGRPDRLGISVWIEIRNRVREKGRHWEIYFEDFGAAFPLAFL</sequence>
<comment type="caution">
    <text evidence="1">The sequence shown here is derived from an EMBL/GenBank/DDBJ whole genome shotgun (WGS) entry which is preliminary data.</text>
</comment>
<evidence type="ECO:0000313" key="2">
    <source>
        <dbReference type="Proteomes" id="UP001419268"/>
    </source>
</evidence>
<keyword evidence="2" id="KW-1185">Reference proteome</keyword>
<dbReference type="Proteomes" id="UP001419268">
    <property type="component" value="Unassembled WGS sequence"/>
</dbReference>